<dbReference type="KEGG" id="mpl:Mpal_1471"/>
<dbReference type="EMBL" id="CP001338">
    <property type="protein sequence ID" value="ACL16793.1"/>
    <property type="molecule type" value="Genomic_DNA"/>
</dbReference>
<accession>B8GI53</accession>
<proteinExistence type="predicted"/>
<evidence type="ECO:0000313" key="3">
    <source>
        <dbReference type="Proteomes" id="UP000002457"/>
    </source>
</evidence>
<feature type="transmembrane region" description="Helical" evidence="1">
    <location>
        <begin position="74"/>
        <end position="98"/>
    </location>
</feature>
<keyword evidence="3" id="KW-1185">Reference proteome</keyword>
<name>B8GI53_METPE</name>
<feature type="transmembrane region" description="Helical" evidence="1">
    <location>
        <begin position="7"/>
        <end position="24"/>
    </location>
</feature>
<evidence type="ECO:0000256" key="1">
    <source>
        <dbReference type="SAM" id="Phobius"/>
    </source>
</evidence>
<sequence>MKKNGFYLFLGIIAIVLVSIFWYSGEHDRALLMELAFIAAGAIVSYVKVNCTDFTEDERDIIIAGQAMRRTMQVFGVLFCAVSIEGVMRLVPVLSFAYPPPPPIQTMSEFSPRSMGLLQLGLLSDDHSVRRVPVILCQKIRGLGD</sequence>
<dbReference type="Pfam" id="PF09946">
    <property type="entry name" value="DUF2178"/>
    <property type="match status" value="1"/>
</dbReference>
<keyword evidence="1" id="KW-0472">Membrane</keyword>
<dbReference type="AlphaFoldDB" id="B8GI53"/>
<dbReference type="RefSeq" id="WP_012618112.1">
    <property type="nucleotide sequence ID" value="NC_011832.1"/>
</dbReference>
<dbReference type="InterPro" id="IPR019235">
    <property type="entry name" value="DUF2178_TM"/>
</dbReference>
<dbReference type="eggNOG" id="arCOG04440">
    <property type="taxonomic scope" value="Archaea"/>
</dbReference>
<keyword evidence="1" id="KW-0812">Transmembrane</keyword>
<organism evidence="2 3">
    <name type="scientific">Methanosphaerula palustris (strain ATCC BAA-1556 / DSM 19958 / E1-9c)</name>
    <dbReference type="NCBI Taxonomy" id="521011"/>
    <lineage>
        <taxon>Archaea</taxon>
        <taxon>Methanobacteriati</taxon>
        <taxon>Methanobacteriota</taxon>
        <taxon>Stenosarchaea group</taxon>
        <taxon>Methanomicrobia</taxon>
        <taxon>Methanomicrobiales</taxon>
        <taxon>Methanoregulaceae</taxon>
        <taxon>Methanosphaerula</taxon>
    </lineage>
</organism>
<dbReference type="GeneID" id="7270076"/>
<dbReference type="Proteomes" id="UP000002457">
    <property type="component" value="Chromosome"/>
</dbReference>
<evidence type="ECO:0000313" key="2">
    <source>
        <dbReference type="EMBL" id="ACL16793.1"/>
    </source>
</evidence>
<protein>
    <submittedName>
        <fullName evidence="2">Uncharacterized protein</fullName>
    </submittedName>
</protein>
<feature type="transmembrane region" description="Helical" evidence="1">
    <location>
        <begin position="30"/>
        <end position="49"/>
    </location>
</feature>
<dbReference type="STRING" id="521011.Mpal_1471"/>
<keyword evidence="1" id="KW-1133">Transmembrane helix</keyword>
<reference evidence="2 3" key="1">
    <citation type="journal article" date="2015" name="Genome Announc.">
        <title>Complete Genome Sequence of Methanosphaerula palustris E1-9CT, a Hydrogenotrophic Methanogen Isolated from a Minerotrophic Fen Peatland.</title>
        <authorList>
            <person name="Cadillo-Quiroz H."/>
            <person name="Browne P."/>
            <person name="Kyrpides N."/>
            <person name="Woyke T."/>
            <person name="Goodwin L."/>
            <person name="Detter C."/>
            <person name="Yavitt J.B."/>
            <person name="Zinder S.H."/>
        </authorList>
    </citation>
    <scope>NUCLEOTIDE SEQUENCE [LARGE SCALE GENOMIC DNA]</scope>
    <source>
        <strain evidence="3">ATCC BAA-1556 / DSM 19958 / E1-9c</strain>
    </source>
</reference>
<gene>
    <name evidence="2" type="ordered locus">Mpal_1471</name>
</gene>
<dbReference type="HOGENOM" id="CLU_147144_0_0_2"/>